<organism evidence="2 3">
    <name type="scientific">Candidatus Chloroploca mongolica</name>
    <dbReference type="NCBI Taxonomy" id="2528176"/>
    <lineage>
        <taxon>Bacteria</taxon>
        <taxon>Bacillati</taxon>
        <taxon>Chloroflexota</taxon>
        <taxon>Chloroflexia</taxon>
        <taxon>Chloroflexales</taxon>
        <taxon>Chloroflexineae</taxon>
        <taxon>Oscillochloridaceae</taxon>
        <taxon>Candidatus Chloroploca</taxon>
    </lineage>
</organism>
<dbReference type="Proteomes" id="UP001193081">
    <property type="component" value="Unassembled WGS sequence"/>
</dbReference>
<keyword evidence="1" id="KW-0812">Transmembrane</keyword>
<gene>
    <name evidence="2" type="ORF">EYB53_023125</name>
</gene>
<reference evidence="2 3" key="1">
    <citation type="submission" date="2021-03" db="EMBL/GenBank/DDBJ databases">
        <authorList>
            <person name="Grouzdev D.S."/>
        </authorList>
    </citation>
    <scope>NUCLEOTIDE SEQUENCE [LARGE SCALE GENOMIC DNA]</scope>
    <source>
        <strain evidence="2 3">M50-1</strain>
    </source>
</reference>
<keyword evidence="1" id="KW-1133">Transmembrane helix</keyword>
<dbReference type="EMBL" id="SIJK02000080">
    <property type="protein sequence ID" value="MBP1468625.1"/>
    <property type="molecule type" value="Genomic_DNA"/>
</dbReference>
<sequence>MVSTPLVRRILSAIIVVVVASTVAVLVSNVQGSSKRTPVMNRSSAGLTTEFSYQGYLALEGQPVNGLYDFRVRLYDAQADGAQIGSENIVESVDVQTGVFSVYLNFGDVFNGRPRWLEIDVRQHGDEDTYITLTPRQEINPVPYALYAESTLEMWEFNTMGVDPDTGLVNGAYPDVFTSVHHQGPQRVVLVEAPVIAKQIEALYLIVVNRNGSYDGTYSLEFEVRSYDGTLQHVVSAAPVDLQEVSTHEVIEIAMSSNPDDMIVLPGEYLAITIRRSGEPGGSLMVNLSTRVLGRNALQTSARGQQ</sequence>
<evidence type="ECO:0000313" key="2">
    <source>
        <dbReference type="EMBL" id="MBP1468625.1"/>
    </source>
</evidence>
<protein>
    <submittedName>
        <fullName evidence="2">Uncharacterized protein</fullName>
    </submittedName>
</protein>
<comment type="caution">
    <text evidence="2">The sequence shown here is derived from an EMBL/GenBank/DDBJ whole genome shotgun (WGS) entry which is preliminary data.</text>
</comment>
<evidence type="ECO:0000313" key="3">
    <source>
        <dbReference type="Proteomes" id="UP001193081"/>
    </source>
</evidence>
<keyword evidence="1" id="KW-0472">Membrane</keyword>
<dbReference type="RefSeq" id="WP_135481551.1">
    <property type="nucleotide sequence ID" value="NZ_SIJK02000080.1"/>
</dbReference>
<name>A0ABS4DGR3_9CHLR</name>
<evidence type="ECO:0000256" key="1">
    <source>
        <dbReference type="SAM" id="Phobius"/>
    </source>
</evidence>
<accession>A0ABS4DGR3</accession>
<feature type="transmembrane region" description="Helical" evidence="1">
    <location>
        <begin position="6"/>
        <end position="27"/>
    </location>
</feature>
<keyword evidence="3" id="KW-1185">Reference proteome</keyword>
<proteinExistence type="predicted"/>